<proteinExistence type="inferred from homology"/>
<evidence type="ECO:0000256" key="1">
    <source>
        <dbReference type="ARBA" id="ARBA00022574"/>
    </source>
</evidence>
<protein>
    <recommendedName>
        <fullName evidence="7">THO complex subunit 3</fullName>
    </recommendedName>
</protein>
<dbReference type="SUPFAM" id="SSF117289">
    <property type="entry name" value="Nucleoporin domain"/>
    <property type="match status" value="1"/>
</dbReference>
<dbReference type="Ensembl" id="ENSSVLT00005013349.1">
    <property type="protein sequence ID" value="ENSSVLP00005012058.1"/>
    <property type="gene ID" value="ENSSVLG00005009572.1"/>
</dbReference>
<dbReference type="InterPro" id="IPR001680">
    <property type="entry name" value="WD40_rpt"/>
</dbReference>
<dbReference type="PANTHER" id="PTHR22839:SF0">
    <property type="entry name" value="THO COMPLEX SUBUNIT 3"/>
    <property type="match status" value="1"/>
</dbReference>
<dbReference type="Gene3D" id="2.130.10.10">
    <property type="entry name" value="YVTN repeat-like/Quinoprotein amine dehydrogenase"/>
    <property type="match status" value="1"/>
</dbReference>
<dbReference type="OrthoDB" id="340259at2759"/>
<organism evidence="5 6">
    <name type="scientific">Sciurus vulgaris</name>
    <name type="common">Eurasian red squirrel</name>
    <dbReference type="NCBI Taxonomy" id="55149"/>
    <lineage>
        <taxon>Eukaryota</taxon>
        <taxon>Metazoa</taxon>
        <taxon>Chordata</taxon>
        <taxon>Craniata</taxon>
        <taxon>Vertebrata</taxon>
        <taxon>Euteleostomi</taxon>
        <taxon>Mammalia</taxon>
        <taxon>Eutheria</taxon>
        <taxon>Euarchontoglires</taxon>
        <taxon>Glires</taxon>
        <taxon>Rodentia</taxon>
        <taxon>Sciuromorpha</taxon>
        <taxon>Sciuridae</taxon>
        <taxon>Sciurinae</taxon>
        <taxon>Sciurini</taxon>
        <taxon>Sciurus</taxon>
    </lineage>
</organism>
<evidence type="ECO:0000256" key="4">
    <source>
        <dbReference type="PROSITE-ProRule" id="PRU00221"/>
    </source>
</evidence>
<evidence type="ECO:0000256" key="3">
    <source>
        <dbReference type="ARBA" id="ARBA00046343"/>
    </source>
</evidence>
<keyword evidence="2" id="KW-0677">Repeat</keyword>
<dbReference type="GeneTree" id="ENSGT00940000170060"/>
<dbReference type="PANTHER" id="PTHR22839">
    <property type="entry name" value="THO COMPLEX SUBUNIT 3 THO3"/>
    <property type="match status" value="1"/>
</dbReference>
<dbReference type="Proteomes" id="UP000694564">
    <property type="component" value="Chromosome 8"/>
</dbReference>
<accession>A0A8D2CQ87</accession>
<feature type="repeat" description="WD" evidence="4">
    <location>
        <begin position="51"/>
        <end position="92"/>
    </location>
</feature>
<reference evidence="5" key="1">
    <citation type="submission" date="2025-08" db="UniProtKB">
        <authorList>
            <consortium name="Ensembl"/>
        </authorList>
    </citation>
    <scope>IDENTIFICATION</scope>
</reference>
<keyword evidence="1 4" id="KW-0853">WD repeat</keyword>
<dbReference type="PROSITE" id="PS50082">
    <property type="entry name" value="WD_REPEATS_2"/>
    <property type="match status" value="1"/>
</dbReference>
<dbReference type="GO" id="GO:0006406">
    <property type="term" value="P:mRNA export from nucleus"/>
    <property type="evidence" value="ECO:0007669"/>
    <property type="project" value="InterPro"/>
</dbReference>
<comment type="similarity">
    <text evidence="3">Belongs to the THOC3 family.</text>
</comment>
<dbReference type="SMART" id="SM00320">
    <property type="entry name" value="WD40"/>
    <property type="match status" value="1"/>
</dbReference>
<dbReference type="GO" id="GO:0000445">
    <property type="term" value="C:THO complex part of transcription export complex"/>
    <property type="evidence" value="ECO:0007669"/>
    <property type="project" value="TreeGrafter"/>
</dbReference>
<dbReference type="AlphaFoldDB" id="A0A8D2CQ87"/>
<evidence type="ECO:0000313" key="6">
    <source>
        <dbReference type="Proteomes" id="UP000694564"/>
    </source>
</evidence>
<evidence type="ECO:0008006" key="7">
    <source>
        <dbReference type="Google" id="ProtNLM"/>
    </source>
</evidence>
<keyword evidence="6" id="KW-1185">Reference proteome</keyword>
<sequence>MAVPTAAMGPSALGQSGAGTMAPWCSVSSGPSRDVLGMQELFRGHSKTREFPAHSAKVHSVAWSCDGRRLASRSFDKTARVFLLEKDRLVKENNYRGHGDSVDQGRPAETLCSLVCSLGLGGYHKYL</sequence>
<evidence type="ECO:0000313" key="5">
    <source>
        <dbReference type="Ensembl" id="ENSSVLP00005012058.1"/>
    </source>
</evidence>
<dbReference type="Pfam" id="PF00400">
    <property type="entry name" value="WD40"/>
    <property type="match status" value="1"/>
</dbReference>
<name>A0A8D2CQ87_SCIVU</name>
<evidence type="ECO:0000256" key="2">
    <source>
        <dbReference type="ARBA" id="ARBA00022737"/>
    </source>
</evidence>
<reference evidence="5" key="2">
    <citation type="submission" date="2025-09" db="UniProtKB">
        <authorList>
            <consortium name="Ensembl"/>
        </authorList>
    </citation>
    <scope>IDENTIFICATION</scope>
</reference>
<dbReference type="InterPro" id="IPR015943">
    <property type="entry name" value="WD40/YVTN_repeat-like_dom_sf"/>
</dbReference>
<dbReference type="InterPro" id="IPR040132">
    <property type="entry name" value="Tex1/THOC3"/>
</dbReference>